<reference evidence="12 13" key="1">
    <citation type="journal article" date="2018" name="Genome Biol. Evol.">
        <title>Multiple Roots of Fruiting Body Formation in Amoebozoa.</title>
        <authorList>
            <person name="Hillmann F."/>
            <person name="Forbes G."/>
            <person name="Novohradska S."/>
            <person name="Ferling I."/>
            <person name="Riege K."/>
            <person name="Groth M."/>
            <person name="Westermann M."/>
            <person name="Marz M."/>
            <person name="Spaller T."/>
            <person name="Winckler T."/>
            <person name="Schaap P."/>
            <person name="Glockner G."/>
        </authorList>
    </citation>
    <scope>NUCLEOTIDE SEQUENCE [LARGE SCALE GENOMIC DNA]</scope>
    <source>
        <strain evidence="12 13">Jena</strain>
    </source>
</reference>
<comment type="cofactor">
    <cofactor evidence="2">
        <name>Zn(2+)</name>
        <dbReference type="ChEBI" id="CHEBI:29105"/>
    </cofactor>
</comment>
<keyword evidence="6" id="KW-0645">Protease</keyword>
<dbReference type="Pfam" id="PF02127">
    <property type="entry name" value="Peptidase_M18"/>
    <property type="match status" value="1"/>
</dbReference>
<evidence type="ECO:0000256" key="11">
    <source>
        <dbReference type="SAM" id="MobiDB-lite"/>
    </source>
</evidence>
<dbReference type="InParanoid" id="A0A2P6MUU6"/>
<comment type="caution">
    <text evidence="12">The sequence shown here is derived from an EMBL/GenBank/DDBJ whole genome shotgun (WGS) entry which is preliminary data.</text>
</comment>
<evidence type="ECO:0000256" key="4">
    <source>
        <dbReference type="ARBA" id="ARBA00011965"/>
    </source>
</evidence>
<dbReference type="NCBIfam" id="NF002759">
    <property type="entry name" value="PRK02813.1"/>
    <property type="match status" value="1"/>
</dbReference>
<dbReference type="FunFam" id="2.30.250.10:FF:000001">
    <property type="entry name" value="Aspartyl aminopeptidase 1"/>
    <property type="match status" value="1"/>
</dbReference>
<dbReference type="PANTHER" id="PTHR28570:SF3">
    <property type="entry name" value="ASPARTYL AMINOPEPTIDASE"/>
    <property type="match status" value="1"/>
</dbReference>
<dbReference type="CDD" id="cd05658">
    <property type="entry name" value="M18_DAP"/>
    <property type="match status" value="1"/>
</dbReference>
<dbReference type="EC" id="3.4.11.21" evidence="4"/>
<dbReference type="SUPFAM" id="SSF101821">
    <property type="entry name" value="Aminopeptidase/glucanase lid domain"/>
    <property type="match status" value="1"/>
</dbReference>
<dbReference type="SUPFAM" id="SSF53187">
    <property type="entry name" value="Zn-dependent exopeptidases"/>
    <property type="match status" value="1"/>
</dbReference>
<dbReference type="Proteomes" id="UP000241769">
    <property type="component" value="Unassembled WGS sequence"/>
</dbReference>
<gene>
    <name evidence="12" type="ORF">PROFUN_10669</name>
</gene>
<comment type="similarity">
    <text evidence="3">Belongs to the peptidase M18 family.</text>
</comment>
<evidence type="ECO:0000256" key="6">
    <source>
        <dbReference type="ARBA" id="ARBA00022670"/>
    </source>
</evidence>
<keyword evidence="5" id="KW-0031">Aminopeptidase</keyword>
<evidence type="ECO:0000256" key="10">
    <source>
        <dbReference type="ARBA" id="ARBA00023049"/>
    </source>
</evidence>
<keyword evidence="10" id="KW-0482">Metalloprotease</keyword>
<evidence type="ECO:0000256" key="9">
    <source>
        <dbReference type="ARBA" id="ARBA00022833"/>
    </source>
</evidence>
<dbReference type="GO" id="GO:0008237">
    <property type="term" value="F:metallopeptidase activity"/>
    <property type="evidence" value="ECO:0007669"/>
    <property type="project" value="UniProtKB-KW"/>
</dbReference>
<organism evidence="12 13">
    <name type="scientific">Planoprotostelium fungivorum</name>
    <dbReference type="NCBI Taxonomy" id="1890364"/>
    <lineage>
        <taxon>Eukaryota</taxon>
        <taxon>Amoebozoa</taxon>
        <taxon>Evosea</taxon>
        <taxon>Variosea</taxon>
        <taxon>Cavosteliida</taxon>
        <taxon>Cavosteliaceae</taxon>
        <taxon>Planoprotostelium</taxon>
    </lineage>
</organism>
<comment type="catalytic activity">
    <reaction evidence="1">
        <text>Release of an N-terminal aspartate or glutamate from a peptide, with a preference for aspartate.</text>
        <dbReference type="EC" id="3.4.11.21"/>
    </reaction>
</comment>
<evidence type="ECO:0000313" key="13">
    <source>
        <dbReference type="Proteomes" id="UP000241769"/>
    </source>
</evidence>
<proteinExistence type="inferred from homology"/>
<dbReference type="GO" id="GO:0004177">
    <property type="term" value="F:aminopeptidase activity"/>
    <property type="evidence" value="ECO:0007669"/>
    <property type="project" value="UniProtKB-KW"/>
</dbReference>
<keyword evidence="8" id="KW-0378">Hydrolase</keyword>
<evidence type="ECO:0000256" key="1">
    <source>
        <dbReference type="ARBA" id="ARBA00001335"/>
    </source>
</evidence>
<accession>A0A2P6MUU6</accession>
<dbReference type="InterPro" id="IPR023358">
    <property type="entry name" value="Peptidase_M18_dom2"/>
</dbReference>
<dbReference type="Gene3D" id="3.40.630.10">
    <property type="entry name" value="Zn peptidases"/>
    <property type="match status" value="1"/>
</dbReference>
<evidence type="ECO:0000256" key="7">
    <source>
        <dbReference type="ARBA" id="ARBA00022723"/>
    </source>
</evidence>
<name>A0A2P6MUU6_9EUKA</name>
<feature type="region of interest" description="Disordered" evidence="11">
    <location>
        <begin position="1"/>
        <end position="26"/>
    </location>
</feature>
<dbReference type="Gene3D" id="2.30.250.10">
    <property type="entry name" value="Aminopeptidase i, Domain 2"/>
    <property type="match status" value="1"/>
</dbReference>
<dbReference type="PRINTS" id="PR00932">
    <property type="entry name" value="AMINO1PTASE"/>
</dbReference>
<dbReference type="GO" id="GO:0005737">
    <property type="term" value="C:cytoplasm"/>
    <property type="evidence" value="ECO:0007669"/>
    <property type="project" value="UniProtKB-ARBA"/>
</dbReference>
<dbReference type="STRING" id="1890364.A0A2P6MUU6"/>
<keyword evidence="7" id="KW-0479">Metal-binding</keyword>
<dbReference type="PANTHER" id="PTHR28570">
    <property type="entry name" value="ASPARTYL AMINOPEPTIDASE"/>
    <property type="match status" value="1"/>
</dbReference>
<keyword evidence="13" id="KW-1185">Reference proteome</keyword>
<keyword evidence="9" id="KW-0862">Zinc</keyword>
<dbReference type="FunCoup" id="A0A2P6MUU6">
    <property type="interactions" value="652"/>
</dbReference>
<dbReference type="EMBL" id="MDYQ01000380">
    <property type="protein sequence ID" value="PRP75491.1"/>
    <property type="molecule type" value="Genomic_DNA"/>
</dbReference>
<dbReference type="OrthoDB" id="9880441at2759"/>
<dbReference type="GO" id="GO:0006508">
    <property type="term" value="P:proteolysis"/>
    <property type="evidence" value="ECO:0007669"/>
    <property type="project" value="UniProtKB-KW"/>
</dbReference>
<sequence length="771" mass="87219">MTTTIFNFEHGGVSMGDRHREPSPPTTQIKDVRALLQRFQVNHSSVDRIIVKLGEEQSQSVEPSHPVVVQAASTVPFRPISPEWPVQIPSQQIITTQCEVPNDILQTNFRAAAPFQYLFEEDPLSEGPFIDSPQPIQRGHTTNPQMTNAESMETFPLNVMTDLKHVIYNMLVENYNMTFSYYPDPTYNPIVEPVTMMEVGPDGEKRYGFSFRDAAEPERRIPEMYALYVRGASLDREDQNSIFIQDLYKYYLRSCIELLSKYFDKRGKFTFLYQDVPLFIPGGNLRDAKQRIKQIKTRIICRPFCNVRRIAFKRTYNTLTMSNSQDYLPLGQKFIDFVNASPTSYHAVDTAKKHLLEAGFTHLKEKDAWDLKPNGKYFFTRNQSTISAFILGGKWTTGNGVLLVGAHTDSPNLQVKPNAHSKNEGYLQLNVSTYGGGLWTTWFDRDLGLAGRVIVKDGDKYEGRLVRIDRPILRIPTLAVHLDRESSNKLEFNKQDQLIPILSTAIMSELNQEYNENTVLVELIAKEMGVAAENIKDFEIHLYDTQKSTIGGLFNEFIFSARLDNLCMSFCSLQSLLEYSKNSSAISNEKNVVGITLFDHEECGSDSAQGAGSPMVNELFRRLNPPHLVEQSVRRSFLISADMAHAVHPNYATKHEKNHKPQMHHGVVIKTNNNQRYATNSETGFLLKEIARRNNIPTQDFVVRNDVMCGSTIGPIIASGVGIRTVDIGNPQLSMHSIRETCGTADLTHAVGLLGKYFEEFTALDETVTID</sequence>
<evidence type="ECO:0000313" key="12">
    <source>
        <dbReference type="EMBL" id="PRP75491.1"/>
    </source>
</evidence>
<dbReference type="GO" id="GO:0008270">
    <property type="term" value="F:zinc ion binding"/>
    <property type="evidence" value="ECO:0007669"/>
    <property type="project" value="InterPro"/>
</dbReference>
<evidence type="ECO:0000256" key="3">
    <source>
        <dbReference type="ARBA" id="ARBA00008290"/>
    </source>
</evidence>
<evidence type="ECO:0000256" key="8">
    <source>
        <dbReference type="ARBA" id="ARBA00022801"/>
    </source>
</evidence>
<protein>
    <recommendedName>
        <fullName evidence="4">aspartyl aminopeptidase</fullName>
        <ecNumber evidence="4">3.4.11.21</ecNumber>
    </recommendedName>
</protein>
<evidence type="ECO:0000256" key="5">
    <source>
        <dbReference type="ARBA" id="ARBA00022438"/>
    </source>
</evidence>
<evidence type="ECO:0000256" key="2">
    <source>
        <dbReference type="ARBA" id="ARBA00001947"/>
    </source>
</evidence>
<dbReference type="InterPro" id="IPR001948">
    <property type="entry name" value="Peptidase_M18"/>
</dbReference>
<dbReference type="AlphaFoldDB" id="A0A2P6MUU6"/>